<name>A0A8J7TLF7_9BACT</name>
<feature type="chain" id="PRO_5035251191" description="DUF4398 domain-containing protein" evidence="2">
    <location>
        <begin position="23"/>
        <end position="141"/>
    </location>
</feature>
<evidence type="ECO:0008006" key="5">
    <source>
        <dbReference type="Google" id="ProtNLM"/>
    </source>
</evidence>
<dbReference type="AlphaFoldDB" id="A0A8J7TLF7"/>
<evidence type="ECO:0000313" key="4">
    <source>
        <dbReference type="Proteomes" id="UP000664277"/>
    </source>
</evidence>
<gene>
    <name evidence="3" type="ORF">J0M35_05420</name>
</gene>
<feature type="compositionally biased region" description="Low complexity" evidence="1">
    <location>
        <begin position="38"/>
        <end position="61"/>
    </location>
</feature>
<accession>A0A8J7TLF7</accession>
<reference evidence="3" key="1">
    <citation type="submission" date="2021-02" db="EMBL/GenBank/DDBJ databases">
        <title>Genome-Resolved Metagenomics of a Microbial Community Performing Photosynthetic Biological Nutrient Removal.</title>
        <authorList>
            <person name="Mcdaniel E.A."/>
        </authorList>
    </citation>
    <scope>NUCLEOTIDE SEQUENCE</scope>
    <source>
        <strain evidence="3">UWPOB_OBS1</strain>
    </source>
</reference>
<protein>
    <recommendedName>
        <fullName evidence="5">DUF4398 domain-containing protein</fullName>
    </recommendedName>
</protein>
<evidence type="ECO:0000256" key="1">
    <source>
        <dbReference type="SAM" id="MobiDB-lite"/>
    </source>
</evidence>
<comment type="caution">
    <text evidence="3">The sequence shown here is derived from an EMBL/GenBank/DDBJ whole genome shotgun (WGS) entry which is preliminary data.</text>
</comment>
<feature type="compositionally biased region" description="Polar residues" evidence="1">
    <location>
        <begin position="121"/>
        <end position="134"/>
    </location>
</feature>
<feature type="region of interest" description="Disordered" evidence="1">
    <location>
        <begin position="115"/>
        <end position="141"/>
    </location>
</feature>
<evidence type="ECO:0000256" key="2">
    <source>
        <dbReference type="SAM" id="SignalP"/>
    </source>
</evidence>
<evidence type="ECO:0000313" key="3">
    <source>
        <dbReference type="EMBL" id="MBN8659780.1"/>
    </source>
</evidence>
<dbReference type="Proteomes" id="UP000664277">
    <property type="component" value="Unassembled WGS sequence"/>
</dbReference>
<feature type="region of interest" description="Disordered" evidence="1">
    <location>
        <begin position="32"/>
        <end position="69"/>
    </location>
</feature>
<proteinExistence type="predicted"/>
<dbReference type="EMBL" id="JAFLCK010000005">
    <property type="protein sequence ID" value="MBN8659780.1"/>
    <property type="molecule type" value="Genomic_DNA"/>
</dbReference>
<feature type="signal peptide" evidence="2">
    <location>
        <begin position="1"/>
        <end position="22"/>
    </location>
</feature>
<organism evidence="3 4">
    <name type="scientific">Candidatus Obscuribacter phosphatis</name>
    <dbReference type="NCBI Taxonomy" id="1906157"/>
    <lineage>
        <taxon>Bacteria</taxon>
        <taxon>Bacillati</taxon>
        <taxon>Candidatus Melainabacteria</taxon>
        <taxon>Candidatus Obscuribacterales</taxon>
        <taxon>Candidatus Obscuribacteraceae</taxon>
        <taxon>Candidatus Obscuribacter</taxon>
    </lineage>
</organism>
<sequence>MTLSVVLSSLTLTSLAANPAFCGTNDFFGNSIPTVGDPSGSSRPAASSSSPSEISSSPSASEFTDDEKRMQKKYKLAIKHAQTLIAKADKMIKDGEARKDNKLLKKGQVLKGVGERALENLKTNNPLPGQSMQASPEEAKQ</sequence>
<keyword evidence="2" id="KW-0732">Signal</keyword>